<evidence type="ECO:0000256" key="3">
    <source>
        <dbReference type="ARBA" id="ARBA00023128"/>
    </source>
</evidence>
<protein>
    <recommendedName>
        <fullName evidence="5">NADH:ubiquinone oxidoreductase intermediate-associated protein 30 domain-containing protein</fullName>
    </recommendedName>
</protein>
<keyword evidence="3" id="KW-0496">Mitochondrion</keyword>
<keyword evidence="7" id="KW-1185">Reference proteome</keyword>
<dbReference type="EnsemblMetazoa" id="XM_014390353.1">
    <property type="protein sequence ID" value="XP_014245839.1"/>
    <property type="gene ID" value="LOC106664541"/>
</dbReference>
<comment type="similarity">
    <text evidence="2">Belongs to the CIA30 family.</text>
</comment>
<feature type="domain" description="NADH:ubiquinone oxidoreductase intermediate-associated protein 30" evidence="5">
    <location>
        <begin position="91"/>
        <end position="262"/>
    </location>
</feature>
<dbReference type="InterPro" id="IPR008979">
    <property type="entry name" value="Galactose-bd-like_sf"/>
</dbReference>
<dbReference type="GO" id="GO:0005739">
    <property type="term" value="C:mitochondrion"/>
    <property type="evidence" value="ECO:0007669"/>
    <property type="project" value="UniProtKB-SubCell"/>
</dbReference>
<dbReference type="GO" id="GO:0006120">
    <property type="term" value="P:mitochondrial electron transport, NADH to ubiquinone"/>
    <property type="evidence" value="ECO:0007669"/>
    <property type="project" value="TreeGrafter"/>
</dbReference>
<evidence type="ECO:0000256" key="4">
    <source>
        <dbReference type="ARBA" id="ARBA00023186"/>
    </source>
</evidence>
<evidence type="ECO:0000313" key="6">
    <source>
        <dbReference type="EnsemblMetazoa" id="XP_014245839.1"/>
    </source>
</evidence>
<dbReference type="OrthoDB" id="42561at2759"/>
<dbReference type="Pfam" id="PF08547">
    <property type="entry name" value="CIA30"/>
    <property type="match status" value="1"/>
</dbReference>
<dbReference type="GO" id="GO:0032981">
    <property type="term" value="P:mitochondrial respiratory chain complex I assembly"/>
    <property type="evidence" value="ECO:0007669"/>
    <property type="project" value="TreeGrafter"/>
</dbReference>
<proteinExistence type="inferred from homology"/>
<evidence type="ECO:0000313" key="7">
    <source>
        <dbReference type="Proteomes" id="UP000494040"/>
    </source>
</evidence>
<evidence type="ECO:0000256" key="1">
    <source>
        <dbReference type="ARBA" id="ARBA00004173"/>
    </source>
</evidence>
<dbReference type="RefSeq" id="XP_014245839.1">
    <property type="nucleotide sequence ID" value="XM_014390353.1"/>
</dbReference>
<name>A0A8I6RIR8_CIMLE</name>
<keyword evidence="4" id="KW-0143">Chaperone</keyword>
<comment type="subcellular location">
    <subcellularLocation>
        <location evidence="1">Mitochondrion</location>
    </subcellularLocation>
</comment>
<dbReference type="InterPro" id="IPR039131">
    <property type="entry name" value="NDUFAF1"/>
</dbReference>
<dbReference type="OMA" id="KRTGYAN"/>
<dbReference type="Proteomes" id="UP000494040">
    <property type="component" value="Unassembled WGS sequence"/>
</dbReference>
<sequence>MSFAVNLVRKTLPRGYLQAGIHTTGCKQLFWEKDMKGGYGKPSKVGWAQIVKEGFKELKTEFKLFTQEVKEKFVADPILAYPPGVVDKIWTIREQNDLDTWITTCDSDHGEGFSSCSLILNNGHGLFSGNLSTDFPKDGKIKRSGYCTVRTKRMRKSFKRDAYLDWNPYNHLVLRVRGDGRSYMLNISTCGIFDQMWNDVYHYILFTRGGPYWQIVKIPFSKFFLSSKGRIQDIQSEMPLGNISHFGITAADKVNGPFSLEIDYIGLENVPSHEETTAYEMYKTYKNIAAN</sequence>
<dbReference type="GeneID" id="106664541"/>
<dbReference type="SUPFAM" id="SSF49785">
    <property type="entry name" value="Galactose-binding domain-like"/>
    <property type="match status" value="1"/>
</dbReference>
<accession>A0A8I6RIR8</accession>
<evidence type="ECO:0000259" key="5">
    <source>
        <dbReference type="Pfam" id="PF08547"/>
    </source>
</evidence>
<evidence type="ECO:0000256" key="2">
    <source>
        <dbReference type="ARBA" id="ARBA00007884"/>
    </source>
</evidence>
<reference evidence="6" key="1">
    <citation type="submission" date="2022-01" db="UniProtKB">
        <authorList>
            <consortium name="EnsemblMetazoa"/>
        </authorList>
    </citation>
    <scope>IDENTIFICATION</scope>
</reference>
<dbReference type="KEGG" id="clec:106664541"/>
<dbReference type="CTD" id="100034914"/>
<dbReference type="AlphaFoldDB" id="A0A8I6RIR8"/>
<dbReference type="GO" id="GO:0051082">
    <property type="term" value="F:unfolded protein binding"/>
    <property type="evidence" value="ECO:0007669"/>
    <property type="project" value="TreeGrafter"/>
</dbReference>
<dbReference type="InterPro" id="IPR013857">
    <property type="entry name" value="NADH-UbQ_OxRdtase-assoc_prot30"/>
</dbReference>
<dbReference type="PANTHER" id="PTHR13194">
    <property type="entry name" value="COMPLEX I INTERMEDIATE-ASSOCIATED PROTEIN 30"/>
    <property type="match status" value="1"/>
</dbReference>
<organism evidence="6 7">
    <name type="scientific">Cimex lectularius</name>
    <name type="common">Bed bug</name>
    <name type="synonym">Acanthia lectularia</name>
    <dbReference type="NCBI Taxonomy" id="79782"/>
    <lineage>
        <taxon>Eukaryota</taxon>
        <taxon>Metazoa</taxon>
        <taxon>Ecdysozoa</taxon>
        <taxon>Arthropoda</taxon>
        <taxon>Hexapoda</taxon>
        <taxon>Insecta</taxon>
        <taxon>Pterygota</taxon>
        <taxon>Neoptera</taxon>
        <taxon>Paraneoptera</taxon>
        <taxon>Hemiptera</taxon>
        <taxon>Heteroptera</taxon>
        <taxon>Panheteroptera</taxon>
        <taxon>Cimicomorpha</taxon>
        <taxon>Cimicidae</taxon>
        <taxon>Cimex</taxon>
    </lineage>
</organism>
<dbReference type="PANTHER" id="PTHR13194:SF18">
    <property type="entry name" value="COMPLEX I INTERMEDIATE-ASSOCIATED PROTEIN 30, MITOCHONDRIAL"/>
    <property type="match status" value="1"/>
</dbReference>